<dbReference type="GO" id="GO:0016757">
    <property type="term" value="F:glycosyltransferase activity"/>
    <property type="evidence" value="ECO:0007669"/>
    <property type="project" value="InterPro"/>
</dbReference>
<evidence type="ECO:0000256" key="1">
    <source>
        <dbReference type="ARBA" id="ARBA00004648"/>
    </source>
</evidence>
<gene>
    <name evidence="6" type="ORF">PACLA_8A031571</name>
</gene>
<evidence type="ECO:0000313" key="7">
    <source>
        <dbReference type="Proteomes" id="UP001152795"/>
    </source>
</evidence>
<dbReference type="InterPro" id="IPR029044">
    <property type="entry name" value="Nucleotide-diphossugar_trans"/>
</dbReference>
<dbReference type="Gene3D" id="3.90.550.10">
    <property type="entry name" value="Spore Coat Polysaccharide Biosynthesis Protein SpsA, Chain A"/>
    <property type="match status" value="1"/>
</dbReference>
<keyword evidence="4" id="KW-0472">Membrane</keyword>
<dbReference type="GO" id="GO:0005789">
    <property type="term" value="C:endoplasmic reticulum membrane"/>
    <property type="evidence" value="ECO:0007669"/>
    <property type="project" value="UniProtKB-SubCell"/>
</dbReference>
<dbReference type="GO" id="GO:1901135">
    <property type="term" value="P:carbohydrate derivative metabolic process"/>
    <property type="evidence" value="ECO:0007669"/>
    <property type="project" value="UniProtKB-ARBA"/>
</dbReference>
<dbReference type="InterPro" id="IPR015338">
    <property type="entry name" value="GT64_dom"/>
</dbReference>
<evidence type="ECO:0000256" key="4">
    <source>
        <dbReference type="ARBA" id="ARBA00023136"/>
    </source>
</evidence>
<dbReference type="SUPFAM" id="SSF53448">
    <property type="entry name" value="Nucleotide-diphospho-sugar transferases"/>
    <property type="match status" value="1"/>
</dbReference>
<reference evidence="6" key="1">
    <citation type="submission" date="2020-04" db="EMBL/GenBank/DDBJ databases">
        <authorList>
            <person name="Alioto T."/>
            <person name="Alioto T."/>
            <person name="Gomez Garrido J."/>
        </authorList>
    </citation>
    <scope>NUCLEOTIDE SEQUENCE</scope>
    <source>
        <strain evidence="6">A484AB</strain>
    </source>
</reference>
<dbReference type="InterPro" id="IPR004263">
    <property type="entry name" value="Exostosin"/>
</dbReference>
<protein>
    <submittedName>
        <fullName evidence="6">Exostosin-2</fullName>
    </submittedName>
</protein>
<evidence type="ECO:0000256" key="3">
    <source>
        <dbReference type="ARBA" id="ARBA00022679"/>
    </source>
</evidence>
<dbReference type="Pfam" id="PF09258">
    <property type="entry name" value="Glyco_transf_64"/>
    <property type="match status" value="1"/>
</dbReference>
<keyword evidence="5" id="KW-1015">Disulfide bond</keyword>
<accession>A0A6S7K6H7</accession>
<keyword evidence="7" id="KW-1185">Reference proteome</keyword>
<dbReference type="PANTHER" id="PTHR48261:SF5">
    <property type="entry name" value="EXOSTOSIN GLYCOSYLTRANSFERASE 2"/>
    <property type="match status" value="1"/>
</dbReference>
<proteinExistence type="inferred from homology"/>
<feature type="non-terminal residue" evidence="6">
    <location>
        <position position="1"/>
    </location>
</feature>
<keyword evidence="3" id="KW-0808">Transferase</keyword>
<comment type="caution">
    <text evidence="6">The sequence shown here is derived from an EMBL/GenBank/DDBJ whole genome shotgun (WGS) entry which is preliminary data.</text>
</comment>
<comment type="similarity">
    <text evidence="2">Belongs to the glycosyltransferase 47 family.</text>
</comment>
<feature type="non-terminal residue" evidence="6">
    <location>
        <position position="183"/>
    </location>
</feature>
<dbReference type="Proteomes" id="UP001152795">
    <property type="component" value="Unassembled WGS sequence"/>
</dbReference>
<evidence type="ECO:0000256" key="5">
    <source>
        <dbReference type="ARBA" id="ARBA00023157"/>
    </source>
</evidence>
<comment type="subcellular location">
    <subcellularLocation>
        <location evidence="1">Endoplasmic reticulum membrane</location>
        <topology evidence="1">Single-pass type II membrane protein</topology>
    </subcellularLocation>
</comment>
<dbReference type="EMBL" id="CACRXK020027861">
    <property type="protein sequence ID" value="CAB4041156.1"/>
    <property type="molecule type" value="Genomic_DNA"/>
</dbReference>
<organism evidence="6 7">
    <name type="scientific">Paramuricea clavata</name>
    <name type="common">Red gorgonian</name>
    <name type="synonym">Violescent sea-whip</name>
    <dbReference type="NCBI Taxonomy" id="317549"/>
    <lineage>
        <taxon>Eukaryota</taxon>
        <taxon>Metazoa</taxon>
        <taxon>Cnidaria</taxon>
        <taxon>Anthozoa</taxon>
        <taxon>Octocorallia</taxon>
        <taxon>Malacalcyonacea</taxon>
        <taxon>Plexauridae</taxon>
        <taxon>Paramuricea</taxon>
    </lineage>
</organism>
<name>A0A6S7K6H7_PARCT</name>
<dbReference type="PANTHER" id="PTHR48261">
    <property type="entry name" value="ACETYLGLUCOSAMINYLTRANSFERASE"/>
    <property type="match status" value="1"/>
</dbReference>
<evidence type="ECO:0000256" key="2">
    <source>
        <dbReference type="ARBA" id="ARBA00010271"/>
    </source>
</evidence>
<evidence type="ECO:0000313" key="6">
    <source>
        <dbReference type="EMBL" id="CAB4041156.1"/>
    </source>
</evidence>
<dbReference type="AlphaFoldDB" id="A0A6S7K6H7"/>
<sequence>IVVVWNNVDRRPPPESEWPELTKPVKVIETKANKLSNRFFPYNEIETEAIFSLDDDIVMLTADEIQFAFEVWSEYPDRLVGFPGRLHTSSNGSSQLKYESEWLNDVSIVLTGAAFHHKYFSHVFTYMMPAAVRKWVDKHMNCEDIAMNFLVANYTGKAPIKVTPRKRFKCPECANGDALGANK</sequence>